<accession>A0A0F8Z2Q3</accession>
<feature type="non-terminal residue" evidence="1">
    <location>
        <position position="1"/>
    </location>
</feature>
<organism evidence="1">
    <name type="scientific">marine sediment metagenome</name>
    <dbReference type="NCBI Taxonomy" id="412755"/>
    <lineage>
        <taxon>unclassified sequences</taxon>
        <taxon>metagenomes</taxon>
        <taxon>ecological metagenomes</taxon>
    </lineage>
</organism>
<proteinExistence type="predicted"/>
<sequence>PSDDAIIAIVRGTKEFEAMSCCDHASDCAVHNEPAYPAGDCNCKE</sequence>
<gene>
    <name evidence="1" type="ORF">LCGC14_2824500</name>
</gene>
<protein>
    <submittedName>
        <fullName evidence="1">Uncharacterized protein</fullName>
    </submittedName>
</protein>
<dbReference type="EMBL" id="LAZR01053626">
    <property type="protein sequence ID" value="KKK80340.1"/>
    <property type="molecule type" value="Genomic_DNA"/>
</dbReference>
<comment type="caution">
    <text evidence="1">The sequence shown here is derived from an EMBL/GenBank/DDBJ whole genome shotgun (WGS) entry which is preliminary data.</text>
</comment>
<name>A0A0F8Z2Q3_9ZZZZ</name>
<evidence type="ECO:0000313" key="1">
    <source>
        <dbReference type="EMBL" id="KKK80340.1"/>
    </source>
</evidence>
<dbReference type="AlphaFoldDB" id="A0A0F8Z2Q3"/>
<reference evidence="1" key="1">
    <citation type="journal article" date="2015" name="Nature">
        <title>Complex archaea that bridge the gap between prokaryotes and eukaryotes.</title>
        <authorList>
            <person name="Spang A."/>
            <person name="Saw J.H."/>
            <person name="Jorgensen S.L."/>
            <person name="Zaremba-Niedzwiedzka K."/>
            <person name="Martijn J."/>
            <person name="Lind A.E."/>
            <person name="van Eijk R."/>
            <person name="Schleper C."/>
            <person name="Guy L."/>
            <person name="Ettema T.J."/>
        </authorList>
    </citation>
    <scope>NUCLEOTIDE SEQUENCE</scope>
</reference>